<dbReference type="GO" id="GO:0004175">
    <property type="term" value="F:endopeptidase activity"/>
    <property type="evidence" value="ECO:0007669"/>
    <property type="project" value="TreeGrafter"/>
</dbReference>
<dbReference type="Pfam" id="PF03572">
    <property type="entry name" value="Peptidase_S41"/>
    <property type="match status" value="1"/>
</dbReference>
<keyword evidence="2 7" id="KW-0645">Protease</keyword>
<name>A0A3B0ZJZ0_9ZZZZ</name>
<dbReference type="AlphaFoldDB" id="A0A3B0ZJZ0"/>
<dbReference type="GO" id="GO:0008236">
    <property type="term" value="F:serine-type peptidase activity"/>
    <property type="evidence" value="ECO:0007669"/>
    <property type="project" value="UniProtKB-KW"/>
</dbReference>
<feature type="transmembrane region" description="Helical" evidence="5">
    <location>
        <begin position="12"/>
        <end position="32"/>
    </location>
</feature>
<dbReference type="PANTHER" id="PTHR32060">
    <property type="entry name" value="TAIL-SPECIFIC PROTEASE"/>
    <property type="match status" value="1"/>
</dbReference>
<dbReference type="Pfam" id="PF11818">
    <property type="entry name" value="DUF3340"/>
    <property type="match status" value="1"/>
</dbReference>
<gene>
    <name evidence="7" type="ORF">MNBD_GAMMA12-706</name>
</gene>
<dbReference type="Pfam" id="PF00595">
    <property type="entry name" value="PDZ"/>
    <property type="match status" value="1"/>
</dbReference>
<dbReference type="InterPro" id="IPR020992">
    <property type="entry name" value="Tail_Prtase_C"/>
</dbReference>
<keyword evidence="4" id="KW-0720">Serine protease</keyword>
<sequence length="727" mass="82066">MSVQEVKNQTKCWSLLAAMISFSIISASTFAVTQSNIVIPLNPEPQHSKSTCVILSLIDRAHYRRKPLDNKLSSIVFKRFLKNLDSNHSVFLASDIKFFKQYEYKLDDALLNSNLFPAFDIYNRYRQRINERAIYALKAIKGKFNFTRNERYQFDRSKSAWVSSKKSLDRIWYKRIKNDYLNLKLAGKKHKAILVTLRKRYERLQRRNQQVKAEDVFQQFMNAYTLSIEPHTSYFSPDMSEDFKIHMSQRLEGIGAALGVENEHTVIRKIIKGGPAAKSHRLHKEDAIIGVAQGNGKMEDIVGWRLGDVVRLIRGKKGSVVRLLVLPKGVISAKPKTVVLVRNKIKLQAQAAKSSIITLGKGAQTRRIGVITLPTFYLDFEAEQSTTAEKHGTTRDVRIILAKLKAARVDGVLIDLRGNGGGSLLEAIRLTGLFIRSGPVVQIRSSQGTVHINRDPDPQIVYAGPLAVLVDHGSASASEIFAGAIKDYRRGLIIGHTTFGKGTVQQIFRIKDYLYPSRFGSRVYNRLAYGKKGRQCESSANLPKAFGQLKLTIAQFFRINGESTQHRGVTPDIRMPSLFGYDDQGESSLKHAIPWARISPASYNIDRLSVAAVNKARSAHSKRIKHSVAFKYFNKLSKLYRQIKKEKYISLLESSRTATRKKREATRLSNENKLRVALGMKPKSAKDKHDVDEKNPSQLIILNEAALILSDYIAYSLRLPLIGTISH</sequence>
<evidence type="ECO:0000259" key="6">
    <source>
        <dbReference type="PROSITE" id="PS50106"/>
    </source>
</evidence>
<keyword evidence="3" id="KW-0378">Hydrolase</keyword>
<dbReference type="GO" id="GO:0006508">
    <property type="term" value="P:proteolysis"/>
    <property type="evidence" value="ECO:0007669"/>
    <property type="project" value="UniProtKB-KW"/>
</dbReference>
<keyword evidence="5" id="KW-1133">Transmembrane helix</keyword>
<dbReference type="Gene3D" id="2.30.42.10">
    <property type="match status" value="1"/>
</dbReference>
<accession>A0A3B0ZJZ0</accession>
<keyword evidence="5" id="KW-0812">Transmembrane</keyword>
<dbReference type="InterPro" id="IPR001478">
    <property type="entry name" value="PDZ"/>
</dbReference>
<comment type="similarity">
    <text evidence="1">Belongs to the peptidase S41A family.</text>
</comment>
<dbReference type="SUPFAM" id="SSF50156">
    <property type="entry name" value="PDZ domain-like"/>
    <property type="match status" value="1"/>
</dbReference>
<dbReference type="Gene3D" id="3.90.226.10">
    <property type="entry name" value="2-enoyl-CoA Hydratase, Chain A, domain 1"/>
    <property type="match status" value="1"/>
</dbReference>
<evidence type="ECO:0000256" key="3">
    <source>
        <dbReference type="ARBA" id="ARBA00022801"/>
    </source>
</evidence>
<dbReference type="InterPro" id="IPR005151">
    <property type="entry name" value="Tail-specific_protease"/>
</dbReference>
<dbReference type="CDD" id="cd07560">
    <property type="entry name" value="Peptidase_S41_CPP"/>
    <property type="match status" value="1"/>
</dbReference>
<protein>
    <submittedName>
        <fullName evidence="7">Tail-specific protease</fullName>
    </submittedName>
</protein>
<dbReference type="InterPro" id="IPR004447">
    <property type="entry name" value="Peptidase_S41A"/>
</dbReference>
<dbReference type="InterPro" id="IPR040573">
    <property type="entry name" value="TSP_N"/>
</dbReference>
<evidence type="ECO:0000256" key="1">
    <source>
        <dbReference type="ARBA" id="ARBA00009179"/>
    </source>
</evidence>
<dbReference type="PROSITE" id="PS50106">
    <property type="entry name" value="PDZ"/>
    <property type="match status" value="1"/>
</dbReference>
<dbReference type="GO" id="GO:0007165">
    <property type="term" value="P:signal transduction"/>
    <property type="evidence" value="ECO:0007669"/>
    <property type="project" value="TreeGrafter"/>
</dbReference>
<proteinExistence type="inferred from homology"/>
<dbReference type="SUPFAM" id="SSF52096">
    <property type="entry name" value="ClpP/crotonase"/>
    <property type="match status" value="1"/>
</dbReference>
<evidence type="ECO:0000256" key="2">
    <source>
        <dbReference type="ARBA" id="ARBA00022670"/>
    </source>
</evidence>
<keyword evidence="5" id="KW-0472">Membrane</keyword>
<dbReference type="NCBIfam" id="TIGR00225">
    <property type="entry name" value="prc"/>
    <property type="match status" value="1"/>
</dbReference>
<dbReference type="CDD" id="cd06782">
    <property type="entry name" value="cpPDZ_CPP-like"/>
    <property type="match status" value="1"/>
</dbReference>
<evidence type="ECO:0000313" key="7">
    <source>
        <dbReference type="EMBL" id="VAW81624.1"/>
    </source>
</evidence>
<evidence type="ECO:0000256" key="4">
    <source>
        <dbReference type="ARBA" id="ARBA00022825"/>
    </source>
</evidence>
<evidence type="ECO:0000256" key="5">
    <source>
        <dbReference type="SAM" id="Phobius"/>
    </source>
</evidence>
<dbReference type="InterPro" id="IPR029045">
    <property type="entry name" value="ClpP/crotonase-like_dom_sf"/>
</dbReference>
<dbReference type="EMBL" id="UOFL01000222">
    <property type="protein sequence ID" value="VAW81624.1"/>
    <property type="molecule type" value="Genomic_DNA"/>
</dbReference>
<dbReference type="PANTHER" id="PTHR32060:SF22">
    <property type="entry name" value="CARBOXYL-TERMINAL-PROCESSING PEPTIDASE 3, CHLOROPLASTIC"/>
    <property type="match status" value="1"/>
</dbReference>
<dbReference type="SMART" id="SM00245">
    <property type="entry name" value="TSPc"/>
    <property type="match status" value="1"/>
</dbReference>
<dbReference type="InterPro" id="IPR036034">
    <property type="entry name" value="PDZ_sf"/>
</dbReference>
<feature type="domain" description="PDZ" evidence="6">
    <location>
        <begin position="244"/>
        <end position="328"/>
    </location>
</feature>
<dbReference type="SMART" id="SM00228">
    <property type="entry name" value="PDZ"/>
    <property type="match status" value="1"/>
</dbReference>
<dbReference type="Pfam" id="PF17804">
    <property type="entry name" value="TSP_NTD"/>
    <property type="match status" value="1"/>
</dbReference>
<dbReference type="GO" id="GO:0030288">
    <property type="term" value="C:outer membrane-bounded periplasmic space"/>
    <property type="evidence" value="ECO:0007669"/>
    <property type="project" value="TreeGrafter"/>
</dbReference>
<organism evidence="7">
    <name type="scientific">hydrothermal vent metagenome</name>
    <dbReference type="NCBI Taxonomy" id="652676"/>
    <lineage>
        <taxon>unclassified sequences</taxon>
        <taxon>metagenomes</taxon>
        <taxon>ecological metagenomes</taxon>
    </lineage>
</organism>
<reference evidence="7" key="1">
    <citation type="submission" date="2018-06" db="EMBL/GenBank/DDBJ databases">
        <authorList>
            <person name="Zhirakovskaya E."/>
        </authorList>
    </citation>
    <scope>NUCLEOTIDE SEQUENCE</scope>
</reference>